<dbReference type="EMBL" id="BSYR01000024">
    <property type="protein sequence ID" value="GMI90447.1"/>
    <property type="molecule type" value="Genomic_DNA"/>
</dbReference>
<keyword evidence="2" id="KW-1185">Reference proteome</keyword>
<dbReference type="AlphaFoldDB" id="A0A9W7I769"/>
<gene>
    <name evidence="1" type="ORF">HRI_002714000</name>
</gene>
<dbReference type="PANTHER" id="PTHR35218:SF9">
    <property type="entry name" value="ENDONUCLEASE_EXONUCLEASE_PHOSPHATASE DOMAIN-CONTAINING PROTEIN"/>
    <property type="match status" value="1"/>
</dbReference>
<dbReference type="Gene3D" id="3.60.10.10">
    <property type="entry name" value="Endonuclease/exonuclease/phosphatase"/>
    <property type="match status" value="1"/>
</dbReference>
<name>A0A9W7I769_HIBTR</name>
<dbReference type="OrthoDB" id="1729225at2759"/>
<reference evidence="1" key="1">
    <citation type="submission" date="2023-05" db="EMBL/GenBank/DDBJ databases">
        <title>Genome and transcriptome analyses reveal genes involved in the formation of fine ridges on petal epidermal cells in Hibiscus trionum.</title>
        <authorList>
            <person name="Koshimizu S."/>
            <person name="Masuda S."/>
            <person name="Ishii T."/>
            <person name="Shirasu K."/>
            <person name="Hoshino A."/>
            <person name="Arita M."/>
        </authorList>
    </citation>
    <scope>NUCLEOTIDE SEQUENCE</scope>
    <source>
        <strain evidence="1">Hamamatsu line</strain>
    </source>
</reference>
<evidence type="ECO:0000313" key="2">
    <source>
        <dbReference type="Proteomes" id="UP001165190"/>
    </source>
</evidence>
<dbReference type="PANTHER" id="PTHR35218">
    <property type="entry name" value="RNASE H DOMAIN-CONTAINING PROTEIN"/>
    <property type="match status" value="1"/>
</dbReference>
<proteinExistence type="predicted"/>
<dbReference type="InterPro" id="IPR036691">
    <property type="entry name" value="Endo/exonu/phosph_ase_sf"/>
</dbReference>
<accession>A0A9W7I769</accession>
<evidence type="ECO:0000313" key="1">
    <source>
        <dbReference type="EMBL" id="GMI90447.1"/>
    </source>
</evidence>
<dbReference type="Proteomes" id="UP001165190">
    <property type="component" value="Unassembled WGS sequence"/>
</dbReference>
<organism evidence="1 2">
    <name type="scientific">Hibiscus trionum</name>
    <name type="common">Flower of an hour</name>
    <dbReference type="NCBI Taxonomy" id="183268"/>
    <lineage>
        <taxon>Eukaryota</taxon>
        <taxon>Viridiplantae</taxon>
        <taxon>Streptophyta</taxon>
        <taxon>Embryophyta</taxon>
        <taxon>Tracheophyta</taxon>
        <taxon>Spermatophyta</taxon>
        <taxon>Magnoliopsida</taxon>
        <taxon>eudicotyledons</taxon>
        <taxon>Gunneridae</taxon>
        <taxon>Pentapetalae</taxon>
        <taxon>rosids</taxon>
        <taxon>malvids</taxon>
        <taxon>Malvales</taxon>
        <taxon>Malvaceae</taxon>
        <taxon>Malvoideae</taxon>
        <taxon>Hibiscus</taxon>
    </lineage>
</organism>
<evidence type="ECO:0008006" key="3">
    <source>
        <dbReference type="Google" id="ProtNLM"/>
    </source>
</evidence>
<dbReference type="SUPFAM" id="SSF56219">
    <property type="entry name" value="DNase I-like"/>
    <property type="match status" value="1"/>
</dbReference>
<protein>
    <recommendedName>
        <fullName evidence="3">Endonuclease/exonuclease/phosphatase domain-containing protein</fullName>
    </recommendedName>
</protein>
<sequence>MAKVQKKCGYSHGIEVGARGSSSGLCFAWRDDCQITLRPNSIRHIDVLISRDCDGNMWRCTGFYSAHKEQNKSDSWNLLRHLDDTLDILWLVIGDFNELLFSFEKSGGWLQNQRQNG</sequence>
<comment type="caution">
    <text evidence="1">The sequence shown here is derived from an EMBL/GenBank/DDBJ whole genome shotgun (WGS) entry which is preliminary data.</text>
</comment>